<evidence type="ECO:0000256" key="1">
    <source>
        <dbReference type="SAM" id="MobiDB-lite"/>
    </source>
</evidence>
<dbReference type="GO" id="GO:0006281">
    <property type="term" value="P:DNA repair"/>
    <property type="evidence" value="ECO:0007669"/>
    <property type="project" value="TreeGrafter"/>
</dbReference>
<dbReference type="InterPro" id="IPR007268">
    <property type="entry name" value="Rad9/Ddc1"/>
</dbReference>
<name>A0A0L0NNX8_CANAR</name>
<protein>
    <recommendedName>
        <fullName evidence="4">DNA repair protein rad9</fullName>
    </recommendedName>
</protein>
<dbReference type="EMBL" id="LGST01000066">
    <property type="protein sequence ID" value="KND95748.1"/>
    <property type="molecule type" value="Genomic_DNA"/>
</dbReference>
<dbReference type="VEuPathDB" id="FungiDB:B9J08_000412"/>
<reference evidence="3" key="1">
    <citation type="journal article" date="2015" name="BMC Genomics">
        <title>Draft genome of a commonly misdiagnosed multidrug resistant pathogen Candida auris.</title>
        <authorList>
            <person name="Chatterjee S."/>
            <person name="Alampalli S.V."/>
            <person name="Nageshan R.K."/>
            <person name="Chettiar S.T."/>
            <person name="Joshi S."/>
            <person name="Tatu U.S."/>
        </authorList>
    </citation>
    <scope>NUCLEOTIDE SEQUENCE [LARGE SCALE GENOMIC DNA]</scope>
    <source>
        <strain evidence="3">6684</strain>
    </source>
</reference>
<dbReference type="GO" id="GO:0000076">
    <property type="term" value="P:DNA replication checkpoint signaling"/>
    <property type="evidence" value="ECO:0007669"/>
    <property type="project" value="TreeGrafter"/>
</dbReference>
<dbReference type="GO" id="GO:0031573">
    <property type="term" value="P:mitotic intra-S DNA damage checkpoint signaling"/>
    <property type="evidence" value="ECO:0007669"/>
    <property type="project" value="TreeGrafter"/>
</dbReference>
<dbReference type="VEuPathDB" id="FungiDB:CJI97_000412"/>
<dbReference type="SUPFAM" id="SSF55979">
    <property type="entry name" value="DNA clamp"/>
    <property type="match status" value="1"/>
</dbReference>
<dbReference type="Gene3D" id="3.70.10.10">
    <property type="match status" value="1"/>
</dbReference>
<dbReference type="GO" id="GO:0071479">
    <property type="term" value="P:cellular response to ionizing radiation"/>
    <property type="evidence" value="ECO:0007669"/>
    <property type="project" value="TreeGrafter"/>
</dbReference>
<feature type="region of interest" description="Disordered" evidence="1">
    <location>
        <begin position="346"/>
        <end position="437"/>
    </location>
</feature>
<feature type="compositionally biased region" description="Basic and acidic residues" evidence="1">
    <location>
        <begin position="396"/>
        <end position="405"/>
    </location>
</feature>
<dbReference type="Proteomes" id="UP000037122">
    <property type="component" value="Unassembled WGS sequence"/>
</dbReference>
<comment type="caution">
    <text evidence="2">The sequence shown here is derived from an EMBL/GenBank/DDBJ whole genome shotgun (WGS) entry which is preliminary data.</text>
</comment>
<evidence type="ECO:0000313" key="2">
    <source>
        <dbReference type="EMBL" id="KND95748.1"/>
    </source>
</evidence>
<sequence>MSFVAAIDSSKNISVWSRAVNALAQVLDQIKFTITATGLTLLAVNPSRTSHGDISFQKHFFREFLFDTANIMVSGFRAGELDPNALSYSCIVSTKHMVVLFKNLDAGGLSYICLRLDCHQNVPRNKEFKILVEILTRKMIVKKYLMNYQPVLPQEVLIPRLYKKDYDLGKCKHLKMETGTMKSFLDIVPVSTEDFMIDVKLTKILFVAHTKQVVKDRELLKQPMLITILMSIDELMELNLDGVTASINFRLKDFRTFITCCASMRDMAHYDDDLLPEALFEAYFKGNGNPVVLEHTSGPVTATLVLITASAGEPLENDDNRDKYVLHGHAIQRAPEREIPEPVRHKNASASGRLTNIGTPPRREPSIEPDSNHSFQTSSMGDIVTYGKRGSTPVEIPHKRAKVLDGDTDYSTSGEDDGGEQVFGPTQHNNKPTSLFE</sequence>
<dbReference type="PANTHER" id="PTHR15237">
    <property type="entry name" value="DNA REPAIR PROTEIN RAD9"/>
    <property type="match status" value="1"/>
</dbReference>
<proteinExistence type="predicted"/>
<feature type="compositionally biased region" description="Polar residues" evidence="1">
    <location>
        <begin position="424"/>
        <end position="437"/>
    </location>
</feature>
<dbReference type="GO" id="GO:0030896">
    <property type="term" value="C:checkpoint clamp complex"/>
    <property type="evidence" value="ECO:0007669"/>
    <property type="project" value="InterPro"/>
</dbReference>
<accession>A0A0L0NNX8</accession>
<dbReference type="PANTHER" id="PTHR15237:SF0">
    <property type="entry name" value="CELL CYCLE CHECKPOINT CONTROL PROTEIN"/>
    <property type="match status" value="1"/>
</dbReference>
<dbReference type="VEuPathDB" id="FungiDB:CJJ09_002380"/>
<dbReference type="Pfam" id="PF04139">
    <property type="entry name" value="Rad9"/>
    <property type="match status" value="1"/>
</dbReference>
<dbReference type="VEuPathDB" id="FungiDB:CJI96_0001131"/>
<dbReference type="VEuPathDB" id="FungiDB:QG37_08076"/>
<dbReference type="AlphaFoldDB" id="A0A0L0NNX8"/>
<gene>
    <name evidence="2" type="ORF">QG37_08076</name>
</gene>
<evidence type="ECO:0008006" key="4">
    <source>
        <dbReference type="Google" id="ProtNLM"/>
    </source>
</evidence>
<dbReference type="VEuPathDB" id="FungiDB:CJJ07_003920"/>
<organism evidence="2 3">
    <name type="scientific">Candidozyma auris</name>
    <name type="common">Yeast</name>
    <name type="synonym">Candida auris</name>
    <dbReference type="NCBI Taxonomy" id="498019"/>
    <lineage>
        <taxon>Eukaryota</taxon>
        <taxon>Fungi</taxon>
        <taxon>Dikarya</taxon>
        <taxon>Ascomycota</taxon>
        <taxon>Saccharomycotina</taxon>
        <taxon>Pichiomycetes</taxon>
        <taxon>Metschnikowiaceae</taxon>
        <taxon>Candidozyma</taxon>
    </lineage>
</organism>
<evidence type="ECO:0000313" key="3">
    <source>
        <dbReference type="Proteomes" id="UP000037122"/>
    </source>
</evidence>
<dbReference type="InterPro" id="IPR046938">
    <property type="entry name" value="DNA_clamp_sf"/>
</dbReference>
<feature type="compositionally biased region" description="Polar residues" evidence="1">
    <location>
        <begin position="348"/>
        <end position="358"/>
    </location>
</feature>